<evidence type="ECO:0000256" key="10">
    <source>
        <dbReference type="ARBA" id="ARBA00023224"/>
    </source>
</evidence>
<keyword evidence="10" id="KW-0807">Transducer</keyword>
<dbReference type="InterPro" id="IPR050726">
    <property type="entry name" value="mGluR"/>
</dbReference>
<dbReference type="InterPro" id="IPR011500">
    <property type="entry name" value="GPCR_3_9-Cys_dom"/>
</dbReference>
<keyword evidence="9" id="KW-0325">Glycoprotein</keyword>
<evidence type="ECO:0000256" key="6">
    <source>
        <dbReference type="ARBA" id="ARBA00023040"/>
    </source>
</evidence>
<keyword evidence="7 12" id="KW-0472">Membrane</keyword>
<dbReference type="InterPro" id="IPR000162">
    <property type="entry name" value="GPCR_3_mtglu_rcpt"/>
</dbReference>
<dbReference type="Gene3D" id="2.10.50.30">
    <property type="entry name" value="GPCR, family 3, nine cysteines domain"/>
    <property type="match status" value="1"/>
</dbReference>
<evidence type="ECO:0000256" key="13">
    <source>
        <dbReference type="SAM" id="SignalP"/>
    </source>
</evidence>
<dbReference type="PROSITE" id="PS00981">
    <property type="entry name" value="G_PROTEIN_RECEP_F3_3"/>
    <property type="match status" value="1"/>
</dbReference>
<keyword evidence="3" id="KW-1003">Cell membrane</keyword>
<evidence type="ECO:0000313" key="15">
    <source>
        <dbReference type="Proteomes" id="UP000694865"/>
    </source>
</evidence>
<keyword evidence="8" id="KW-0675">Receptor</keyword>
<evidence type="ECO:0000256" key="1">
    <source>
        <dbReference type="ARBA" id="ARBA00004651"/>
    </source>
</evidence>
<keyword evidence="15" id="KW-1185">Reference proteome</keyword>
<evidence type="ECO:0000256" key="7">
    <source>
        <dbReference type="ARBA" id="ARBA00023136"/>
    </source>
</evidence>
<dbReference type="GeneID" id="102810020"/>
<evidence type="ECO:0000256" key="8">
    <source>
        <dbReference type="ARBA" id="ARBA00023170"/>
    </source>
</evidence>
<keyword evidence="5 12" id="KW-1133">Transmembrane helix</keyword>
<feature type="transmembrane region" description="Helical" evidence="12">
    <location>
        <begin position="626"/>
        <end position="653"/>
    </location>
</feature>
<feature type="transmembrane region" description="Helical" evidence="12">
    <location>
        <begin position="665"/>
        <end position="685"/>
    </location>
</feature>
<evidence type="ECO:0000256" key="5">
    <source>
        <dbReference type="ARBA" id="ARBA00022989"/>
    </source>
</evidence>
<keyword evidence="6" id="KW-0297">G-protein coupled receptor</keyword>
<dbReference type="PRINTS" id="PR00248">
    <property type="entry name" value="GPCRMGR"/>
</dbReference>
<feature type="chain" id="PRO_5046410732" evidence="13">
    <location>
        <begin position="30"/>
        <end position="920"/>
    </location>
</feature>
<evidence type="ECO:0000256" key="9">
    <source>
        <dbReference type="ARBA" id="ARBA00023180"/>
    </source>
</evidence>
<feature type="transmembrane region" description="Helical" evidence="12">
    <location>
        <begin position="787"/>
        <end position="806"/>
    </location>
</feature>
<evidence type="ECO:0000259" key="14">
    <source>
        <dbReference type="PROSITE" id="PS50259"/>
    </source>
</evidence>
<feature type="signal peptide" evidence="13">
    <location>
        <begin position="1"/>
        <end position="29"/>
    </location>
</feature>
<keyword evidence="13" id="KW-0732">Signal</keyword>
<protein>
    <submittedName>
        <fullName evidence="16">Metabotropic glutamate receptor 8-like</fullName>
    </submittedName>
</protein>
<feature type="transmembrane region" description="Helical" evidence="12">
    <location>
        <begin position="739"/>
        <end position="760"/>
    </location>
</feature>
<evidence type="ECO:0000256" key="2">
    <source>
        <dbReference type="ARBA" id="ARBA00007242"/>
    </source>
</evidence>
<evidence type="ECO:0000256" key="4">
    <source>
        <dbReference type="ARBA" id="ARBA00022692"/>
    </source>
</evidence>
<comment type="subcellular location">
    <subcellularLocation>
        <location evidence="1">Cell membrane</location>
        <topology evidence="1">Multi-pass membrane protein</topology>
    </subcellularLocation>
</comment>
<comment type="similarity">
    <text evidence="2">Belongs to the G-protein coupled receptor 3 family.</text>
</comment>
<organism evidence="15 16">
    <name type="scientific">Saccoglossus kowalevskii</name>
    <name type="common">Acorn worm</name>
    <dbReference type="NCBI Taxonomy" id="10224"/>
    <lineage>
        <taxon>Eukaryota</taxon>
        <taxon>Metazoa</taxon>
        <taxon>Hemichordata</taxon>
        <taxon>Enteropneusta</taxon>
        <taxon>Harrimaniidae</taxon>
        <taxon>Saccoglossus</taxon>
    </lineage>
</organism>
<evidence type="ECO:0000256" key="11">
    <source>
        <dbReference type="SAM" id="MobiDB-lite"/>
    </source>
</evidence>
<dbReference type="PRINTS" id="PR00593">
    <property type="entry name" value="MTABOTROPICR"/>
</dbReference>
<dbReference type="InterPro" id="IPR001828">
    <property type="entry name" value="ANF_lig-bd_rcpt"/>
</dbReference>
<dbReference type="Pfam" id="PF01094">
    <property type="entry name" value="ANF_receptor"/>
    <property type="match status" value="1"/>
</dbReference>
<dbReference type="InterPro" id="IPR000337">
    <property type="entry name" value="GPCR_3"/>
</dbReference>
<dbReference type="SUPFAM" id="SSF53822">
    <property type="entry name" value="Periplasmic binding protein-like I"/>
    <property type="match status" value="1"/>
</dbReference>
<dbReference type="RefSeq" id="XP_006820149.1">
    <property type="nucleotide sequence ID" value="XM_006820086.1"/>
</dbReference>
<feature type="domain" description="G-protein coupled receptors family 3 profile" evidence="14">
    <location>
        <begin position="627"/>
        <end position="892"/>
    </location>
</feature>
<evidence type="ECO:0000256" key="3">
    <source>
        <dbReference type="ARBA" id="ARBA00022475"/>
    </source>
</evidence>
<dbReference type="CDD" id="cd15045">
    <property type="entry name" value="7tmC_mGluRs"/>
    <property type="match status" value="1"/>
</dbReference>
<evidence type="ECO:0000313" key="16">
    <source>
        <dbReference type="RefSeq" id="XP_006820149.1"/>
    </source>
</evidence>
<dbReference type="Gene3D" id="3.40.50.2300">
    <property type="match status" value="2"/>
</dbReference>
<feature type="transmembrane region" description="Helical" evidence="12">
    <location>
        <begin position="818"/>
        <end position="840"/>
    </location>
</feature>
<dbReference type="InterPro" id="IPR028082">
    <property type="entry name" value="Peripla_BP_I"/>
</dbReference>
<proteinExistence type="inferred from homology"/>
<dbReference type="Pfam" id="PF00003">
    <property type="entry name" value="7tm_3"/>
    <property type="match status" value="1"/>
</dbReference>
<accession>A0ABM0MJF8</accession>
<dbReference type="InterPro" id="IPR017978">
    <property type="entry name" value="GPCR_3_C"/>
</dbReference>
<dbReference type="Pfam" id="PF07562">
    <property type="entry name" value="NCD3G"/>
    <property type="match status" value="1"/>
</dbReference>
<dbReference type="PANTHER" id="PTHR24060">
    <property type="entry name" value="METABOTROPIC GLUTAMATE RECEPTOR"/>
    <property type="match status" value="1"/>
</dbReference>
<dbReference type="PROSITE" id="PS00980">
    <property type="entry name" value="G_PROTEIN_RECEP_F3_2"/>
    <property type="match status" value="1"/>
</dbReference>
<evidence type="ECO:0000256" key="12">
    <source>
        <dbReference type="SAM" id="Phobius"/>
    </source>
</evidence>
<feature type="transmembrane region" description="Helical" evidence="12">
    <location>
        <begin position="855"/>
        <end position="878"/>
    </location>
</feature>
<dbReference type="InterPro" id="IPR017979">
    <property type="entry name" value="GPCR_3_CS"/>
</dbReference>
<gene>
    <name evidence="16" type="primary">LOC102810020</name>
</gene>
<sequence length="920" mass="102066">MALSCYVFAARILVVDTCILMLLVGCTHAAEPTANTNKAGSEVDTIAYKYIAEESVLMYYEHGVNITWPVYKAATIEQGEGDVILGGLFMAHERHEVYVCGSILEQPGIQALEAMLYTVDRINMNDTFLPGFRLGVHALDDCDKDTYGLEQSVDFIRGSISNIGGTEITCRDNSIPVVNYKQITGVVGAASSINSIQTANLLKLFKIPQISYWSTSPDLSNRERFEYFSRTVPSDFYQAGAMIEIILHFNWTYISIVHEDSNYGVQGISAFTELAREYGICIALTEKFPKDQGQGNEDTYDKIVKNLLEKQSARVVIVYGSEQDAAGLMGAAKKMKGPGHFVWVGSDGWSNRQLPAEQGKESILEGAITVQPLAEPIQGFDDYFLGLDPNDNERNPWFQEFWETHFKCMLPNSTITPNNVGFRGKECTGDEKLQKGKDYEQDGQLQFVADAVLAFAYALKDMHADKCGGLGLCKKMQPIKGNELLEYLRKVSFSGITGDTFEFMKGGDGPARYKIMNYQQKQPGKYGYVDAGQYADHTLELDLSVLQYRLEEPDYPQSICSLPCGPGEKMSMIEGEKCCWVCVPCGKYAYLEDDLTCAECPDGTLPNETLTGCFEIEAVHMEYSSVWAISSIAFATIGIMLTTATVVLFIRYNDTPVVKASGRELSYVLLLGVFLCFCMTFLMITKPNDIICGAQKFMIGIAFATCYAALMIKTNRIARIFNSGKTSAKRPSYISPQSQLVFTAVLVSIQVVISSAFIVASPPKAIRHYPTRDEAQLVCRATVDTSYMLGLAYPIFLMVLCTLYAIKTRKIPEAFNEAKFIGFTMYTTCIIWLAFIPIYLTTANNIQVRITTTSFAISLSGFVVLACLFSPKVYIVVFRPERNKPQSKMLTNKRKTPQARPSSSCNTSSGATCTESKSML</sequence>
<dbReference type="PROSITE" id="PS50259">
    <property type="entry name" value="G_PROTEIN_RECEP_F3_4"/>
    <property type="match status" value="1"/>
</dbReference>
<reference evidence="16" key="1">
    <citation type="submission" date="2025-08" db="UniProtKB">
        <authorList>
            <consortium name="RefSeq"/>
        </authorList>
    </citation>
    <scope>IDENTIFICATION</scope>
    <source>
        <tissue evidence="16">Testes</tissue>
    </source>
</reference>
<dbReference type="InterPro" id="IPR038550">
    <property type="entry name" value="GPCR_3_9-Cys_sf"/>
</dbReference>
<dbReference type="Proteomes" id="UP000694865">
    <property type="component" value="Unplaced"/>
</dbReference>
<feature type="transmembrane region" description="Helical" evidence="12">
    <location>
        <begin position="697"/>
        <end position="718"/>
    </location>
</feature>
<feature type="compositionally biased region" description="Polar residues" evidence="11">
    <location>
        <begin position="899"/>
        <end position="920"/>
    </location>
</feature>
<keyword evidence="4 12" id="KW-0812">Transmembrane</keyword>
<name>A0ABM0MJF8_SACKO</name>
<feature type="region of interest" description="Disordered" evidence="11">
    <location>
        <begin position="887"/>
        <end position="920"/>
    </location>
</feature>
<dbReference type="CDD" id="cd06362">
    <property type="entry name" value="PBP1_mGluR"/>
    <property type="match status" value="1"/>
</dbReference>